<dbReference type="EMBL" id="CP036498">
    <property type="protein sequence ID" value="QUS40401.1"/>
    <property type="molecule type" value="Genomic_DNA"/>
</dbReference>
<evidence type="ECO:0000256" key="2">
    <source>
        <dbReference type="ARBA" id="ARBA00023015"/>
    </source>
</evidence>
<gene>
    <name evidence="6" type="ORF">RPMA_17355</name>
</gene>
<evidence type="ECO:0000313" key="6">
    <source>
        <dbReference type="EMBL" id="QUS40401.1"/>
    </source>
</evidence>
<keyword evidence="7" id="KW-1185">Reference proteome</keyword>
<evidence type="ECO:0000313" key="7">
    <source>
        <dbReference type="Proteomes" id="UP000682843"/>
    </source>
</evidence>
<organism evidence="6 7">
    <name type="scientific">Tardiphaga alba</name>
    <dbReference type="NCBI Taxonomy" id="340268"/>
    <lineage>
        <taxon>Bacteria</taxon>
        <taxon>Pseudomonadati</taxon>
        <taxon>Pseudomonadota</taxon>
        <taxon>Alphaproteobacteria</taxon>
        <taxon>Hyphomicrobiales</taxon>
        <taxon>Nitrobacteraceae</taxon>
        <taxon>Tardiphaga</taxon>
    </lineage>
</organism>
<dbReference type="PANTHER" id="PTHR44591">
    <property type="entry name" value="STRESS RESPONSE REGULATOR PROTEIN 1"/>
    <property type="match status" value="1"/>
</dbReference>
<dbReference type="InterPro" id="IPR011006">
    <property type="entry name" value="CheY-like_superfamily"/>
</dbReference>
<dbReference type="Pfam" id="PF00072">
    <property type="entry name" value="Response_reg"/>
    <property type="match status" value="1"/>
</dbReference>
<protein>
    <submittedName>
        <fullName evidence="6">Response regulator</fullName>
    </submittedName>
</protein>
<proteinExistence type="predicted"/>
<dbReference type="InterPro" id="IPR050595">
    <property type="entry name" value="Bact_response_regulator"/>
</dbReference>
<feature type="modified residue" description="4-aspartylphosphate" evidence="4">
    <location>
        <position position="58"/>
    </location>
</feature>
<dbReference type="PROSITE" id="PS50110">
    <property type="entry name" value="RESPONSE_REGULATORY"/>
    <property type="match status" value="1"/>
</dbReference>
<dbReference type="SUPFAM" id="SSF52172">
    <property type="entry name" value="CheY-like"/>
    <property type="match status" value="1"/>
</dbReference>
<evidence type="ECO:0000256" key="4">
    <source>
        <dbReference type="PROSITE-ProRule" id="PRU00169"/>
    </source>
</evidence>
<accession>A0ABX8AAS2</accession>
<sequence length="125" mass="14304">MDWRLAVRTVLIVEDEWAIADWLEVLLSESAFNVLVAGNGREALDILHRETPDLVLTDFMMPFVDGAGLIAAMRDDKRMRDIPVIVMTSLLENVVRDRAGRFRAYLRKPFREADLMKAIGEIFPD</sequence>
<dbReference type="PANTHER" id="PTHR44591:SF3">
    <property type="entry name" value="RESPONSE REGULATORY DOMAIN-CONTAINING PROTEIN"/>
    <property type="match status" value="1"/>
</dbReference>
<evidence type="ECO:0000259" key="5">
    <source>
        <dbReference type="PROSITE" id="PS50110"/>
    </source>
</evidence>
<evidence type="ECO:0000256" key="1">
    <source>
        <dbReference type="ARBA" id="ARBA00022553"/>
    </source>
</evidence>
<feature type="domain" description="Response regulatory" evidence="5">
    <location>
        <begin position="9"/>
        <end position="123"/>
    </location>
</feature>
<name>A0ABX8AAS2_9BRAD</name>
<keyword evidence="3" id="KW-0804">Transcription</keyword>
<reference evidence="6 7" key="1">
    <citation type="submission" date="2019-02" db="EMBL/GenBank/DDBJ databases">
        <title>Emended description of the genus Rhodopseudomonas and description of Rhodopseudomonas albus sp. nov., a non-phototrophic, heavy-metal-tolerant bacterium isolated from garden soil.</title>
        <authorList>
            <person name="Bao Z."/>
            <person name="Cao W.W."/>
            <person name="Sato Y."/>
            <person name="Nishizawa T."/>
            <person name="Zhao J."/>
            <person name="Guo Y."/>
            <person name="Ohta H."/>
        </authorList>
    </citation>
    <scope>NUCLEOTIDE SEQUENCE [LARGE SCALE GENOMIC DNA]</scope>
    <source>
        <strain evidence="6 7">SK50-23</strain>
    </source>
</reference>
<dbReference type="InterPro" id="IPR001789">
    <property type="entry name" value="Sig_transdc_resp-reg_receiver"/>
</dbReference>
<dbReference type="SMART" id="SM00448">
    <property type="entry name" value="REC"/>
    <property type="match status" value="1"/>
</dbReference>
<keyword evidence="2" id="KW-0805">Transcription regulation</keyword>
<dbReference type="Gene3D" id="3.40.50.2300">
    <property type="match status" value="1"/>
</dbReference>
<evidence type="ECO:0000256" key="3">
    <source>
        <dbReference type="ARBA" id="ARBA00023163"/>
    </source>
</evidence>
<dbReference type="Proteomes" id="UP000682843">
    <property type="component" value="Chromosome"/>
</dbReference>
<keyword evidence="1 4" id="KW-0597">Phosphoprotein</keyword>